<organism evidence="1 2">
    <name type="scientific">Pluteus cervinus</name>
    <dbReference type="NCBI Taxonomy" id="181527"/>
    <lineage>
        <taxon>Eukaryota</taxon>
        <taxon>Fungi</taxon>
        <taxon>Dikarya</taxon>
        <taxon>Basidiomycota</taxon>
        <taxon>Agaricomycotina</taxon>
        <taxon>Agaricomycetes</taxon>
        <taxon>Agaricomycetidae</taxon>
        <taxon>Agaricales</taxon>
        <taxon>Pluteineae</taxon>
        <taxon>Pluteaceae</taxon>
        <taxon>Pluteus</taxon>
    </lineage>
</organism>
<keyword evidence="2" id="KW-1185">Reference proteome</keyword>
<name>A0ACD3B114_9AGAR</name>
<gene>
    <name evidence="1" type="ORF">BDN72DRAFT_837839</name>
</gene>
<sequence length="299" mass="32546">MCIAVWGLDRSDYALILATNRDEFLARPTTNAHFHSFEARSDPAPATGKVLSGRDRVAGGTWFGINRAGRVALLTNITEPPKEFDSSRGSLVSSYLLSDSSHPLEDEVGKIIPQDAKFAGFNLLLLAPSPVPNQPLRFDAALITNHGSGGVLTSRPLSDAERIGSAVSNGVDGAGGSEWPKVKRLTQDFENVLQSITPDMKEAELTDRLFEALAWQSPETVAQRSELRKTVHVSPVPITLDGLSNSKPGSYGTRLSTVLLIRKDGQVLFIERDIWQLEGGEVVRAPPDSERTFRFQLGV</sequence>
<dbReference type="Proteomes" id="UP000308600">
    <property type="component" value="Unassembled WGS sequence"/>
</dbReference>
<dbReference type="EMBL" id="ML208300">
    <property type="protein sequence ID" value="TFK71254.1"/>
    <property type="molecule type" value="Genomic_DNA"/>
</dbReference>
<proteinExistence type="predicted"/>
<evidence type="ECO:0000313" key="2">
    <source>
        <dbReference type="Proteomes" id="UP000308600"/>
    </source>
</evidence>
<evidence type="ECO:0000313" key="1">
    <source>
        <dbReference type="EMBL" id="TFK71254.1"/>
    </source>
</evidence>
<reference evidence="1 2" key="1">
    <citation type="journal article" date="2019" name="Nat. Ecol. Evol.">
        <title>Megaphylogeny resolves global patterns of mushroom evolution.</title>
        <authorList>
            <person name="Varga T."/>
            <person name="Krizsan K."/>
            <person name="Foldi C."/>
            <person name="Dima B."/>
            <person name="Sanchez-Garcia M."/>
            <person name="Sanchez-Ramirez S."/>
            <person name="Szollosi G.J."/>
            <person name="Szarkandi J.G."/>
            <person name="Papp V."/>
            <person name="Albert L."/>
            <person name="Andreopoulos W."/>
            <person name="Angelini C."/>
            <person name="Antonin V."/>
            <person name="Barry K.W."/>
            <person name="Bougher N.L."/>
            <person name="Buchanan P."/>
            <person name="Buyck B."/>
            <person name="Bense V."/>
            <person name="Catcheside P."/>
            <person name="Chovatia M."/>
            <person name="Cooper J."/>
            <person name="Damon W."/>
            <person name="Desjardin D."/>
            <person name="Finy P."/>
            <person name="Geml J."/>
            <person name="Haridas S."/>
            <person name="Hughes K."/>
            <person name="Justo A."/>
            <person name="Karasinski D."/>
            <person name="Kautmanova I."/>
            <person name="Kiss B."/>
            <person name="Kocsube S."/>
            <person name="Kotiranta H."/>
            <person name="LaButti K.M."/>
            <person name="Lechner B.E."/>
            <person name="Liimatainen K."/>
            <person name="Lipzen A."/>
            <person name="Lukacs Z."/>
            <person name="Mihaltcheva S."/>
            <person name="Morgado L.N."/>
            <person name="Niskanen T."/>
            <person name="Noordeloos M.E."/>
            <person name="Ohm R.A."/>
            <person name="Ortiz-Santana B."/>
            <person name="Ovrebo C."/>
            <person name="Racz N."/>
            <person name="Riley R."/>
            <person name="Savchenko A."/>
            <person name="Shiryaev A."/>
            <person name="Soop K."/>
            <person name="Spirin V."/>
            <person name="Szebenyi C."/>
            <person name="Tomsovsky M."/>
            <person name="Tulloss R.E."/>
            <person name="Uehling J."/>
            <person name="Grigoriev I.V."/>
            <person name="Vagvolgyi C."/>
            <person name="Papp T."/>
            <person name="Martin F.M."/>
            <person name="Miettinen O."/>
            <person name="Hibbett D.S."/>
            <person name="Nagy L.G."/>
        </authorList>
    </citation>
    <scope>NUCLEOTIDE SEQUENCE [LARGE SCALE GENOMIC DNA]</scope>
    <source>
        <strain evidence="1 2">NL-1719</strain>
    </source>
</reference>
<accession>A0ACD3B114</accession>
<protein>
    <submittedName>
        <fullName evidence="1">DUF833-domain-containing protein</fullName>
    </submittedName>
</protein>